<dbReference type="RefSeq" id="XP_001248328.2">
    <property type="nucleotide sequence ID" value="XM_001248327.2"/>
</dbReference>
<sequence>MNLNKIATGFQQEICAVVAFYVCFYHLNMLLEIHNVFHVQLLCPAATDLFPSQQQSDWQPLEITTEKEKKYEIEDILKK</sequence>
<dbReference type="Proteomes" id="UP000001261">
    <property type="component" value="Unassembled WGS sequence"/>
</dbReference>
<dbReference type="AlphaFoldDB" id="A0A0E1RYU6"/>
<name>A0A0E1RYU6_COCIM</name>
<dbReference type="OrthoDB" id="4177918at2759"/>
<keyword evidence="2" id="KW-1185">Reference proteome</keyword>
<evidence type="ECO:0000313" key="2">
    <source>
        <dbReference type="Proteomes" id="UP000001261"/>
    </source>
</evidence>
<reference evidence="2" key="1">
    <citation type="journal article" date="2009" name="Genome Res.">
        <title>Comparative genomic analyses of the human fungal pathogens Coccidioides and their relatives.</title>
        <authorList>
            <person name="Sharpton T.J."/>
            <person name="Stajich J.E."/>
            <person name="Rounsley S.D."/>
            <person name="Gardner M.J."/>
            <person name="Wortman J.R."/>
            <person name="Jordar V.S."/>
            <person name="Maiti R."/>
            <person name="Kodira C.D."/>
            <person name="Neafsey D.E."/>
            <person name="Zeng Q."/>
            <person name="Hung C.-Y."/>
            <person name="McMahan C."/>
            <person name="Muszewska A."/>
            <person name="Grynberg M."/>
            <person name="Mandel M.A."/>
            <person name="Kellner E.M."/>
            <person name="Barker B.M."/>
            <person name="Galgiani J.N."/>
            <person name="Orbach M.J."/>
            <person name="Kirkland T.N."/>
            <person name="Cole G.T."/>
            <person name="Henn M.R."/>
            <person name="Birren B.W."/>
            <person name="Taylor J.W."/>
        </authorList>
    </citation>
    <scope>NUCLEOTIDE SEQUENCE [LARGE SCALE GENOMIC DNA]</scope>
    <source>
        <strain evidence="2">RS</strain>
    </source>
</reference>
<dbReference type="EMBL" id="GG704911">
    <property type="protein sequence ID" value="EAS36745.2"/>
    <property type="molecule type" value="Genomic_DNA"/>
</dbReference>
<organism evidence="1 2">
    <name type="scientific">Coccidioides immitis (strain RS)</name>
    <name type="common">Valley fever fungus</name>
    <dbReference type="NCBI Taxonomy" id="246410"/>
    <lineage>
        <taxon>Eukaryota</taxon>
        <taxon>Fungi</taxon>
        <taxon>Dikarya</taxon>
        <taxon>Ascomycota</taxon>
        <taxon>Pezizomycotina</taxon>
        <taxon>Eurotiomycetes</taxon>
        <taxon>Eurotiomycetidae</taxon>
        <taxon>Onygenales</taxon>
        <taxon>Onygenaceae</taxon>
        <taxon>Coccidioides</taxon>
    </lineage>
</organism>
<evidence type="ECO:0000313" key="1">
    <source>
        <dbReference type="EMBL" id="EAS36745.2"/>
    </source>
</evidence>
<dbReference type="KEGG" id="cim:CIMG_02099"/>
<proteinExistence type="predicted"/>
<dbReference type="GeneID" id="4566198"/>
<protein>
    <submittedName>
        <fullName evidence="1">Uncharacterized protein</fullName>
    </submittedName>
</protein>
<dbReference type="InParanoid" id="A0A0E1RYU6"/>
<reference evidence="2" key="2">
    <citation type="journal article" date="2010" name="Genome Res.">
        <title>Population genomic sequencing of Coccidioides fungi reveals recent hybridization and transposon control.</title>
        <authorList>
            <person name="Neafsey D.E."/>
            <person name="Barker B.M."/>
            <person name="Sharpton T.J."/>
            <person name="Stajich J.E."/>
            <person name="Park D.J."/>
            <person name="Whiston E."/>
            <person name="Hung C.-Y."/>
            <person name="McMahan C."/>
            <person name="White J."/>
            <person name="Sykes S."/>
            <person name="Heiman D."/>
            <person name="Young S."/>
            <person name="Zeng Q."/>
            <person name="Abouelleil A."/>
            <person name="Aftuck L."/>
            <person name="Bessette D."/>
            <person name="Brown A."/>
            <person name="FitzGerald M."/>
            <person name="Lui A."/>
            <person name="Macdonald J.P."/>
            <person name="Priest M."/>
            <person name="Orbach M.J."/>
            <person name="Galgiani J.N."/>
            <person name="Kirkland T.N."/>
            <person name="Cole G.T."/>
            <person name="Birren B.W."/>
            <person name="Henn M.R."/>
            <person name="Taylor J.W."/>
            <person name="Rounsley S.D."/>
        </authorList>
    </citation>
    <scope>GENOME REANNOTATION</scope>
    <source>
        <strain evidence="2">RS</strain>
    </source>
</reference>
<gene>
    <name evidence="1" type="ORF">CIMG_02099</name>
</gene>
<accession>A0A0E1RYU6</accession>
<dbReference type="VEuPathDB" id="FungiDB:CIMG_02099"/>